<keyword evidence="1" id="KW-1133">Transmembrane helix</keyword>
<evidence type="ECO:0000313" key="2">
    <source>
        <dbReference type="EMBL" id="KGA98350.1"/>
    </source>
</evidence>
<name>A0A094XHU8_ALKAL</name>
<sequence>MTAIDLAYFAFVLGYLISFFVSYHLGAKRIETNKKLFPYLFHTALFNFVVNVLLVVIWFFYSFQKDPLLFFGGATLAIFLIILSQLLLTVFLYKKSKDVVSNTPI</sequence>
<organism evidence="2 4">
    <name type="scientific">Alkalihalobacillus alcalophilus ATCC 27647 = CGMCC 1.3604</name>
    <dbReference type="NCBI Taxonomy" id="1218173"/>
    <lineage>
        <taxon>Bacteria</taxon>
        <taxon>Bacillati</taxon>
        <taxon>Bacillota</taxon>
        <taxon>Bacilli</taxon>
        <taxon>Bacillales</taxon>
        <taxon>Bacillaceae</taxon>
        <taxon>Alkalihalobacillus</taxon>
    </lineage>
</organism>
<evidence type="ECO:0000313" key="3">
    <source>
        <dbReference type="EMBL" id="THG91636.1"/>
    </source>
</evidence>
<feature type="transmembrane region" description="Helical" evidence="1">
    <location>
        <begin position="6"/>
        <end position="27"/>
    </location>
</feature>
<dbReference type="Proteomes" id="UP000297014">
    <property type="component" value="Unassembled WGS sequence"/>
</dbReference>
<proteinExistence type="predicted"/>
<accession>A0A094XHU8</accession>
<keyword evidence="4" id="KW-1185">Reference proteome</keyword>
<dbReference type="Proteomes" id="UP000002754">
    <property type="component" value="Unassembled WGS sequence"/>
</dbReference>
<keyword evidence="1" id="KW-0472">Membrane</keyword>
<dbReference type="EMBL" id="ALPT02000011">
    <property type="protein sequence ID" value="KGA98350.1"/>
    <property type="molecule type" value="Genomic_DNA"/>
</dbReference>
<feature type="transmembrane region" description="Helical" evidence="1">
    <location>
        <begin position="67"/>
        <end position="93"/>
    </location>
</feature>
<evidence type="ECO:0000313" key="4">
    <source>
        <dbReference type="Proteomes" id="UP000002754"/>
    </source>
</evidence>
<feature type="transmembrane region" description="Helical" evidence="1">
    <location>
        <begin position="39"/>
        <end position="61"/>
    </location>
</feature>
<evidence type="ECO:0000313" key="5">
    <source>
        <dbReference type="Proteomes" id="UP000297014"/>
    </source>
</evidence>
<dbReference type="AlphaFoldDB" id="A0A094XHU8"/>
<keyword evidence="1" id="KW-0812">Transmembrane</keyword>
<reference evidence="2 4" key="1">
    <citation type="journal article" date="2014" name="Genome Announc.">
        <title>Draft Genome Sequence of Bacillus alcalophilus AV1934, a Classic Alkaliphile Isolated from Human Feces in 1934.</title>
        <authorList>
            <person name="Attie O."/>
            <person name="Jayaprakash A."/>
            <person name="Shah H."/>
            <person name="Paulsen I.T."/>
            <person name="Morino M."/>
            <person name="Takahashi Y."/>
            <person name="Narumi I."/>
            <person name="Sachidanandam R."/>
            <person name="Satoh K."/>
            <person name="Ito M."/>
            <person name="Krulwich T.A."/>
        </authorList>
    </citation>
    <scope>NUCLEOTIDE SEQUENCE [LARGE SCALE GENOMIC DNA]</scope>
    <source>
        <strain evidence="2 4">AV1934</strain>
    </source>
</reference>
<gene>
    <name evidence="3" type="ORF">AJ85_04210</name>
    <name evidence="2" type="ORF">BALCAV_0204515</name>
</gene>
<dbReference type="RefSeq" id="WP_003324620.1">
    <property type="nucleotide sequence ID" value="NZ_ALPT02000011.1"/>
</dbReference>
<protein>
    <submittedName>
        <fullName evidence="2">Uncharacterized protein</fullName>
    </submittedName>
</protein>
<reference evidence="3 5" key="2">
    <citation type="submission" date="2014-01" db="EMBL/GenBank/DDBJ databases">
        <title>Draft genome sequencing of Bacillus alcalophilus CGMCC 1.3604.</title>
        <authorList>
            <person name="Yang J."/>
            <person name="Diao L."/>
            <person name="Yang S."/>
        </authorList>
    </citation>
    <scope>NUCLEOTIDE SEQUENCE [LARGE SCALE GENOMIC DNA]</scope>
    <source>
        <strain evidence="3 5">CGMCC 1.3604</strain>
    </source>
</reference>
<comment type="caution">
    <text evidence="2">The sequence shown here is derived from an EMBL/GenBank/DDBJ whole genome shotgun (WGS) entry which is preliminary data.</text>
</comment>
<dbReference type="EMBL" id="JALP01000061">
    <property type="protein sequence ID" value="THG91636.1"/>
    <property type="molecule type" value="Genomic_DNA"/>
</dbReference>
<evidence type="ECO:0000256" key="1">
    <source>
        <dbReference type="SAM" id="Phobius"/>
    </source>
</evidence>